<gene>
    <name evidence="2" type="ORF">A6A05_04765</name>
</gene>
<dbReference type="Gene3D" id="1.20.1280.20">
    <property type="entry name" value="HscB, C-terminal domain"/>
    <property type="match status" value="1"/>
</dbReference>
<dbReference type="STRING" id="1437059.A6A05_04765"/>
<evidence type="ECO:0000313" key="3">
    <source>
        <dbReference type="Proteomes" id="UP000078543"/>
    </source>
</evidence>
<dbReference type="InterPro" id="IPR036390">
    <property type="entry name" value="WH_DNA-bd_sf"/>
</dbReference>
<proteinExistence type="predicted"/>
<organism evidence="2 3">
    <name type="scientific">Magnetospirillum moscoviense</name>
    <dbReference type="NCBI Taxonomy" id="1437059"/>
    <lineage>
        <taxon>Bacteria</taxon>
        <taxon>Pseudomonadati</taxon>
        <taxon>Pseudomonadota</taxon>
        <taxon>Alphaproteobacteria</taxon>
        <taxon>Rhodospirillales</taxon>
        <taxon>Rhodospirillaceae</taxon>
        <taxon>Magnetospirillum</taxon>
    </lineage>
</organism>
<name>A0A178M6U7_9PROT</name>
<reference evidence="2 3" key="1">
    <citation type="submission" date="2016-04" db="EMBL/GenBank/DDBJ databases">
        <title>Draft genome sequence of freshwater magnetotactic bacteria Magnetospirillum marisnigri SP-1 and Magnetospirillum moscoviense BB-1.</title>
        <authorList>
            <person name="Koziaeva V."/>
            <person name="Dziuba M.V."/>
            <person name="Ivanov T.M."/>
            <person name="Kuznetsov B."/>
            <person name="Grouzdev D.S."/>
        </authorList>
    </citation>
    <scope>NUCLEOTIDE SEQUENCE [LARGE SCALE GENOMIC DNA]</scope>
    <source>
        <strain evidence="2 3">BB-1</strain>
    </source>
</reference>
<dbReference type="AlphaFoldDB" id="A0A178M6U7"/>
<keyword evidence="3" id="KW-1185">Reference proteome</keyword>
<dbReference type="OrthoDB" id="7348141at2"/>
<dbReference type="EMBL" id="LWQU01000196">
    <property type="protein sequence ID" value="OAN44481.1"/>
    <property type="molecule type" value="Genomic_DNA"/>
</dbReference>
<protein>
    <submittedName>
        <fullName evidence="2">Uncharacterized protein</fullName>
    </submittedName>
</protein>
<dbReference type="InterPro" id="IPR036388">
    <property type="entry name" value="WH-like_DNA-bd_sf"/>
</dbReference>
<evidence type="ECO:0000313" key="2">
    <source>
        <dbReference type="EMBL" id="OAN44481.1"/>
    </source>
</evidence>
<comment type="caution">
    <text evidence="2">The sequence shown here is derived from an EMBL/GenBank/DDBJ whole genome shotgun (WGS) entry which is preliminary data.</text>
</comment>
<dbReference type="GO" id="GO:0051259">
    <property type="term" value="P:protein complex oligomerization"/>
    <property type="evidence" value="ECO:0007669"/>
    <property type="project" value="InterPro"/>
</dbReference>
<dbReference type="RefSeq" id="WP_068504504.1">
    <property type="nucleotide sequence ID" value="NZ_LWQU01000196.1"/>
</dbReference>
<dbReference type="Proteomes" id="UP000078543">
    <property type="component" value="Unassembled WGS sequence"/>
</dbReference>
<dbReference type="SUPFAM" id="SSF46785">
    <property type="entry name" value="Winged helix' DNA-binding domain"/>
    <property type="match status" value="1"/>
</dbReference>
<accession>A0A178M6U7</accession>
<sequence length="182" mass="19892">MFADNTLTPKEAVRLCALGSIARAPQRYSELAGAVRHFISRVAGPQIDLMGTSIELLRYEGLVQAVDGTGAGMEDDAILAITEAGRVELTNLLTARLRAGSDLSKLIVALKMRFMDLLPANQQRAQADLMIETVEGELARLIDLRGAFAGDGDGCHLTDWLDHDIELLETRLAWLEEFSARL</sequence>
<dbReference type="InterPro" id="IPR036386">
    <property type="entry name" value="HscB_C_sf"/>
</dbReference>
<dbReference type="Gene3D" id="1.10.10.10">
    <property type="entry name" value="Winged helix-like DNA-binding domain superfamily/Winged helix DNA-binding domain"/>
    <property type="match status" value="1"/>
</dbReference>
<dbReference type="InterPro" id="IPR029434">
    <property type="entry name" value="Put_trans_reg"/>
</dbReference>
<keyword evidence="1" id="KW-0143">Chaperone</keyword>
<evidence type="ECO:0000256" key="1">
    <source>
        <dbReference type="ARBA" id="ARBA00023186"/>
    </source>
</evidence>
<dbReference type="Pfam" id="PF14557">
    <property type="entry name" value="AphA_like"/>
    <property type="match status" value="1"/>
</dbReference>